<name>A0A6P8ASD3_PYRGI</name>
<dbReference type="KEGG" id="pgri:PgNI_09268"/>
<reference evidence="3" key="2">
    <citation type="submission" date="2019-10" db="EMBL/GenBank/DDBJ databases">
        <authorList>
            <consortium name="NCBI Genome Project"/>
        </authorList>
    </citation>
    <scope>NUCLEOTIDE SEQUENCE</scope>
    <source>
        <strain evidence="3">NI907</strain>
    </source>
</reference>
<accession>A0A6P8ASD3</accession>
<dbReference type="Proteomes" id="UP000515153">
    <property type="component" value="Unplaced"/>
</dbReference>
<protein>
    <submittedName>
        <fullName evidence="3">Uncharacterized protein</fullName>
    </submittedName>
</protein>
<proteinExistence type="predicted"/>
<reference evidence="3" key="3">
    <citation type="submission" date="2025-08" db="UniProtKB">
        <authorList>
            <consortium name="RefSeq"/>
        </authorList>
    </citation>
    <scope>IDENTIFICATION</scope>
    <source>
        <strain evidence="3">NI907</strain>
    </source>
</reference>
<organism evidence="2 3">
    <name type="scientific">Pyricularia grisea</name>
    <name type="common">Crabgrass-specific blast fungus</name>
    <name type="synonym">Magnaporthe grisea</name>
    <dbReference type="NCBI Taxonomy" id="148305"/>
    <lineage>
        <taxon>Eukaryota</taxon>
        <taxon>Fungi</taxon>
        <taxon>Dikarya</taxon>
        <taxon>Ascomycota</taxon>
        <taxon>Pezizomycotina</taxon>
        <taxon>Sordariomycetes</taxon>
        <taxon>Sordariomycetidae</taxon>
        <taxon>Magnaporthales</taxon>
        <taxon>Pyriculariaceae</taxon>
        <taxon>Pyricularia</taxon>
    </lineage>
</organism>
<dbReference type="RefSeq" id="XP_030977789.1">
    <property type="nucleotide sequence ID" value="XM_031129255.1"/>
</dbReference>
<feature type="chain" id="PRO_5028222512" evidence="1">
    <location>
        <begin position="21"/>
        <end position="106"/>
    </location>
</feature>
<gene>
    <name evidence="3" type="ORF">PgNI_09268</name>
</gene>
<evidence type="ECO:0000256" key="1">
    <source>
        <dbReference type="SAM" id="SignalP"/>
    </source>
</evidence>
<dbReference type="GeneID" id="41964163"/>
<evidence type="ECO:0000313" key="3">
    <source>
        <dbReference type="RefSeq" id="XP_030977789.1"/>
    </source>
</evidence>
<reference evidence="3" key="1">
    <citation type="journal article" date="2019" name="Mol. Biol. Evol.">
        <title>Blast fungal genomes show frequent chromosomal changes, gene gains and losses, and effector gene turnover.</title>
        <authorList>
            <person name="Gomez Luciano L.B."/>
            <person name="Jason Tsai I."/>
            <person name="Chuma I."/>
            <person name="Tosa Y."/>
            <person name="Chen Y.H."/>
            <person name="Li J.Y."/>
            <person name="Li M.Y."/>
            <person name="Jade Lu M.Y."/>
            <person name="Nakayashiki H."/>
            <person name="Li W.H."/>
        </authorList>
    </citation>
    <scope>NUCLEOTIDE SEQUENCE</scope>
    <source>
        <strain evidence="3">NI907</strain>
    </source>
</reference>
<keyword evidence="2" id="KW-1185">Reference proteome</keyword>
<sequence>MQFSTISILAIAAFIPTVLAQNTCKCAGKASDQSSINDITKACCVTASYSGKVLEGTYKSDGTCDYSNNSQFKSLSADAATSGFSACCKGTTFKEGSSATGGSCSK</sequence>
<evidence type="ECO:0000313" key="2">
    <source>
        <dbReference type="Proteomes" id="UP000515153"/>
    </source>
</evidence>
<keyword evidence="1" id="KW-0732">Signal</keyword>
<feature type="signal peptide" evidence="1">
    <location>
        <begin position="1"/>
        <end position="20"/>
    </location>
</feature>
<dbReference type="AlphaFoldDB" id="A0A6P8ASD3"/>